<accession>K1LEW9</accession>
<protein>
    <recommendedName>
        <fullName evidence="3">DUF4143 domain-containing protein</fullName>
    </recommendedName>
</protein>
<organism evidence="1 2">
    <name type="scientific">Cecembia lonarensis (strain CCUG 58316 / KCTC 22772 / LW9)</name>
    <dbReference type="NCBI Taxonomy" id="1225176"/>
    <lineage>
        <taxon>Bacteria</taxon>
        <taxon>Pseudomonadati</taxon>
        <taxon>Bacteroidota</taxon>
        <taxon>Cytophagia</taxon>
        <taxon>Cytophagales</taxon>
        <taxon>Cyclobacteriaceae</taxon>
        <taxon>Cecembia</taxon>
    </lineage>
</organism>
<gene>
    <name evidence="1" type="ORF">B879_02486</name>
</gene>
<evidence type="ECO:0008006" key="3">
    <source>
        <dbReference type="Google" id="ProtNLM"/>
    </source>
</evidence>
<keyword evidence="2" id="KW-1185">Reference proteome</keyword>
<comment type="caution">
    <text evidence="1">The sequence shown here is derived from an EMBL/GenBank/DDBJ whole genome shotgun (WGS) entry which is preliminary data.</text>
</comment>
<proteinExistence type="predicted"/>
<sequence length="82" mass="9912">MALKSKINMYFFDYDRRITYFWRTTNSLELDWLEERGAVLHAFETKWNPKRRALLPASFGRLIPAQSSRYSARITIRIFFCE</sequence>
<name>K1LEW9_CECL9</name>
<evidence type="ECO:0000313" key="2">
    <source>
        <dbReference type="Proteomes" id="UP000004478"/>
    </source>
</evidence>
<dbReference type="EMBL" id="AMGM01000038">
    <property type="protein sequence ID" value="EKB48918.1"/>
    <property type="molecule type" value="Genomic_DNA"/>
</dbReference>
<dbReference type="Proteomes" id="UP000004478">
    <property type="component" value="Unassembled WGS sequence"/>
</dbReference>
<dbReference type="AlphaFoldDB" id="K1LEW9"/>
<reference evidence="1 2" key="1">
    <citation type="journal article" date="2012" name="J. Bacteriol.">
        <title>Draft Genome Sequence of Cecembia lonarensis Strain LW9T, Isolated from Lonar Lake, a Haloalkaline Lake in India.</title>
        <authorList>
            <person name="Shivaji S."/>
            <person name="Ara S."/>
            <person name="Singh A."/>
            <person name="Pinnaka A.K."/>
        </authorList>
    </citation>
    <scope>NUCLEOTIDE SEQUENCE [LARGE SCALE GENOMIC DNA]</scope>
    <source>
        <strain evidence="1 2">LW9</strain>
    </source>
</reference>
<evidence type="ECO:0000313" key="1">
    <source>
        <dbReference type="EMBL" id="EKB48918.1"/>
    </source>
</evidence>